<evidence type="ECO:0000259" key="14">
    <source>
        <dbReference type="PROSITE" id="PS50878"/>
    </source>
</evidence>
<dbReference type="Gene3D" id="3.10.10.10">
    <property type="entry name" value="HIV Type 1 Reverse Transcriptase, subunit A, domain 1"/>
    <property type="match status" value="1"/>
</dbReference>
<keyword evidence="7" id="KW-0255">Endonuclease</keyword>
<dbReference type="GO" id="GO:0004523">
    <property type="term" value="F:RNA-DNA hybrid ribonuclease activity"/>
    <property type="evidence" value="ECO:0007669"/>
    <property type="project" value="UniProtKB-EC"/>
</dbReference>
<dbReference type="InterPro" id="IPR043128">
    <property type="entry name" value="Rev_trsase/Diguanyl_cyclase"/>
</dbReference>
<feature type="domain" description="CCHC-type" evidence="13">
    <location>
        <begin position="237"/>
        <end position="253"/>
    </location>
</feature>
<feature type="domain" description="Reverse transcriptase" evidence="14">
    <location>
        <begin position="451"/>
        <end position="629"/>
    </location>
</feature>
<dbReference type="Pfam" id="PF00665">
    <property type="entry name" value="rve"/>
    <property type="match status" value="1"/>
</dbReference>
<evidence type="ECO:0000259" key="13">
    <source>
        <dbReference type="PROSITE" id="PS50158"/>
    </source>
</evidence>
<dbReference type="FunFam" id="3.30.420.10:FF:000063">
    <property type="entry name" value="Retrovirus-related Pol polyprotein from transposon 297-like Protein"/>
    <property type="match status" value="1"/>
</dbReference>
<dbReference type="GO" id="GO:0006508">
    <property type="term" value="P:proteolysis"/>
    <property type="evidence" value="ECO:0007669"/>
    <property type="project" value="UniProtKB-KW"/>
</dbReference>
<dbReference type="InterPro" id="IPR012337">
    <property type="entry name" value="RNaseH-like_sf"/>
</dbReference>
<comment type="similarity">
    <text evidence="1">Belongs to the beta type-B retroviral polymerase family. HERV class-II K(HML-2) pol subfamily.</text>
</comment>
<evidence type="ECO:0000256" key="2">
    <source>
        <dbReference type="ARBA" id="ARBA00012180"/>
    </source>
</evidence>
<dbReference type="Pfam" id="PF17917">
    <property type="entry name" value="RT_RNaseH"/>
    <property type="match status" value="1"/>
</dbReference>
<dbReference type="SUPFAM" id="SSF56672">
    <property type="entry name" value="DNA/RNA polymerases"/>
    <property type="match status" value="1"/>
</dbReference>
<dbReference type="FunFam" id="3.30.70.270:FF:000026">
    <property type="entry name" value="Transposon Ty3-G Gag-Pol polyprotein"/>
    <property type="match status" value="1"/>
</dbReference>
<dbReference type="FunFam" id="1.10.340.70:FF:000003">
    <property type="entry name" value="Protein CBG25708"/>
    <property type="match status" value="1"/>
</dbReference>
<keyword evidence="9" id="KW-0695">RNA-directed DNA polymerase</keyword>
<dbReference type="EC" id="3.1.26.4" evidence="2"/>
<dbReference type="CDD" id="cd09274">
    <property type="entry name" value="RNase_HI_RT_Ty3"/>
    <property type="match status" value="1"/>
</dbReference>
<evidence type="ECO:0000256" key="6">
    <source>
        <dbReference type="ARBA" id="ARBA00022722"/>
    </source>
</evidence>
<dbReference type="InterPro" id="IPR050951">
    <property type="entry name" value="Retrovirus_Pol_polyprotein"/>
</dbReference>
<dbReference type="SUPFAM" id="SSF57756">
    <property type="entry name" value="Retrovirus zinc finger-like domains"/>
    <property type="match status" value="1"/>
</dbReference>
<dbReference type="Gene3D" id="2.40.70.10">
    <property type="entry name" value="Acid Proteases"/>
    <property type="match status" value="1"/>
</dbReference>
<reference evidence="17" key="1">
    <citation type="submission" date="2025-08" db="UniProtKB">
        <authorList>
            <consortium name="RefSeq"/>
        </authorList>
    </citation>
    <scope>IDENTIFICATION</scope>
    <source>
        <strain evidence="17">Wakin</strain>
        <tissue evidence="17">Muscle</tissue>
    </source>
</reference>
<dbReference type="InterPro" id="IPR041588">
    <property type="entry name" value="Integrase_H2C2"/>
</dbReference>
<dbReference type="GO" id="GO:0004190">
    <property type="term" value="F:aspartic-type endopeptidase activity"/>
    <property type="evidence" value="ECO:0007669"/>
    <property type="project" value="UniProtKB-KW"/>
</dbReference>
<dbReference type="PROSITE" id="PS50994">
    <property type="entry name" value="INTEGRASE"/>
    <property type="match status" value="1"/>
</dbReference>
<dbReference type="GO" id="GO:0003677">
    <property type="term" value="F:DNA binding"/>
    <property type="evidence" value="ECO:0007669"/>
    <property type="project" value="UniProtKB-KW"/>
</dbReference>
<evidence type="ECO:0000313" key="16">
    <source>
        <dbReference type="Proteomes" id="UP000515129"/>
    </source>
</evidence>
<protein>
    <recommendedName>
        <fullName evidence="10">Gypsy retrotransposon integrase-like protein 1</fullName>
        <ecNumber evidence="3">2.7.7.49</ecNumber>
        <ecNumber evidence="2">3.1.26.4</ecNumber>
    </recommendedName>
</protein>
<dbReference type="InterPro" id="IPR036875">
    <property type="entry name" value="Znf_CCHC_sf"/>
</dbReference>
<dbReference type="KEGG" id="caua:113048032"/>
<dbReference type="Proteomes" id="UP000515129">
    <property type="component" value="Chromosome 3"/>
</dbReference>
<dbReference type="InterPro" id="IPR000477">
    <property type="entry name" value="RT_dom"/>
</dbReference>
<dbReference type="PROSITE" id="PS50158">
    <property type="entry name" value="ZF_CCHC"/>
    <property type="match status" value="2"/>
</dbReference>
<feature type="compositionally biased region" description="Basic and acidic residues" evidence="12">
    <location>
        <begin position="1319"/>
        <end position="1333"/>
    </location>
</feature>
<dbReference type="PANTHER" id="PTHR37984:SF10">
    <property type="entry name" value="RIBONUCLEASE H"/>
    <property type="match status" value="1"/>
</dbReference>
<keyword evidence="8" id="KW-0378">Hydrolase</keyword>
<dbReference type="SUPFAM" id="SSF53098">
    <property type="entry name" value="Ribonuclease H-like"/>
    <property type="match status" value="1"/>
</dbReference>
<evidence type="ECO:0000256" key="11">
    <source>
        <dbReference type="PROSITE-ProRule" id="PRU00047"/>
    </source>
</evidence>
<evidence type="ECO:0000256" key="3">
    <source>
        <dbReference type="ARBA" id="ARBA00012493"/>
    </source>
</evidence>
<dbReference type="CDD" id="cd01647">
    <property type="entry name" value="RT_LTR"/>
    <property type="match status" value="1"/>
</dbReference>
<dbReference type="EC" id="2.7.7.49" evidence="3"/>
<feature type="domain" description="Integrase catalytic" evidence="15">
    <location>
        <begin position="991"/>
        <end position="1154"/>
    </location>
</feature>
<keyword evidence="6" id="KW-0540">Nuclease</keyword>
<dbReference type="SUPFAM" id="SSF50630">
    <property type="entry name" value="Acid proteases"/>
    <property type="match status" value="1"/>
</dbReference>
<dbReference type="OrthoDB" id="775972at2759"/>
<dbReference type="Gene3D" id="1.10.340.70">
    <property type="match status" value="1"/>
</dbReference>
<dbReference type="PROSITE" id="PS50878">
    <property type="entry name" value="RT_POL"/>
    <property type="match status" value="1"/>
</dbReference>
<dbReference type="InterPro" id="IPR036397">
    <property type="entry name" value="RNaseH_sf"/>
</dbReference>
<dbReference type="Gene3D" id="3.10.20.370">
    <property type="match status" value="1"/>
</dbReference>
<dbReference type="PANTHER" id="PTHR37984">
    <property type="entry name" value="PROTEIN CBG26694"/>
    <property type="match status" value="1"/>
</dbReference>
<evidence type="ECO:0000256" key="8">
    <source>
        <dbReference type="ARBA" id="ARBA00022801"/>
    </source>
</evidence>
<dbReference type="GeneID" id="113048032"/>
<keyword evidence="5" id="KW-0548">Nucleotidyltransferase</keyword>
<feature type="compositionally biased region" description="Polar residues" evidence="12">
    <location>
        <begin position="1296"/>
        <end position="1311"/>
    </location>
</feature>
<dbReference type="GO" id="GO:0008270">
    <property type="term" value="F:zinc ion binding"/>
    <property type="evidence" value="ECO:0007669"/>
    <property type="project" value="UniProtKB-KW"/>
</dbReference>
<dbReference type="SMART" id="SM00343">
    <property type="entry name" value="ZnF_C2HC"/>
    <property type="match status" value="2"/>
</dbReference>
<dbReference type="InterPro" id="IPR041373">
    <property type="entry name" value="RT_RNaseH"/>
</dbReference>
<accession>A0A6P6K286</accession>
<dbReference type="InterPro" id="IPR043502">
    <property type="entry name" value="DNA/RNA_pol_sf"/>
</dbReference>
<evidence type="ECO:0000256" key="12">
    <source>
        <dbReference type="SAM" id="MobiDB-lite"/>
    </source>
</evidence>
<dbReference type="InterPro" id="IPR001878">
    <property type="entry name" value="Znf_CCHC"/>
</dbReference>
<dbReference type="InterPro" id="IPR001584">
    <property type="entry name" value="Integrase_cat-core"/>
</dbReference>
<keyword evidence="16" id="KW-1185">Reference proteome</keyword>
<proteinExistence type="inferred from homology"/>
<feature type="region of interest" description="Disordered" evidence="12">
    <location>
        <begin position="1258"/>
        <end position="1333"/>
    </location>
</feature>
<evidence type="ECO:0000256" key="5">
    <source>
        <dbReference type="ARBA" id="ARBA00022695"/>
    </source>
</evidence>
<dbReference type="Gene3D" id="3.30.420.10">
    <property type="entry name" value="Ribonuclease H-like superfamily/Ribonuclease H"/>
    <property type="match status" value="1"/>
</dbReference>
<keyword evidence="11" id="KW-0863">Zinc-finger</keyword>
<dbReference type="RefSeq" id="XP_026065322.1">
    <property type="nucleotide sequence ID" value="XM_026209537.1"/>
</dbReference>
<evidence type="ECO:0000256" key="1">
    <source>
        <dbReference type="ARBA" id="ARBA00010879"/>
    </source>
</evidence>
<feature type="domain" description="CCHC-type" evidence="13">
    <location>
        <begin position="217"/>
        <end position="232"/>
    </location>
</feature>
<dbReference type="GO" id="GO:0015074">
    <property type="term" value="P:DNA integration"/>
    <property type="evidence" value="ECO:0007669"/>
    <property type="project" value="InterPro"/>
</dbReference>
<evidence type="ECO:0000256" key="4">
    <source>
        <dbReference type="ARBA" id="ARBA00022679"/>
    </source>
</evidence>
<keyword evidence="11" id="KW-0862">Zinc</keyword>
<name>A0A6P6K286_CARAU</name>
<evidence type="ECO:0000313" key="17">
    <source>
        <dbReference type="RefSeq" id="XP_026065322.1"/>
    </source>
</evidence>
<sequence length="1333" mass="150883">MALIGRVEEFKESREDFASYLERFELWLLANEIKTEKQVSVFLACIGPETYGLLKNLVIPQKPAEMTYKELTDTLKSHYQPKPLVIAERFRFQKRDQKEGESVTEYIVAIRQLSKDCEYGTHLDDALRDRLVSGLSAESIQRKLLAERELTFARACEIALTMEMASKNSLEILGKVQAAAVNQVFKSYPGSKGQRQFRHGNENPKLKNYQEGDSEQRCYRCGGGGHSPQECRFKNEKCHACSKTGHISRACRNRRQTAKAQYVEREDHNVDSEDDSLGVFTVYMASSGDGGIKVNVKVCEQDISMQLDTGAAVSLASEVLHQNTFPHLPIEKSNIRLKAYSGEIIPLLGCVQAPVQYGDQKATLPLIIVKGNRPALFGRNWLEKLKLDWRNIFTVEKEMKHTDPDLQAVLQRHSVVFSEKVSAIEEFRATIRMQPDSLKEAVEKELDRLEKEGIVSKVDRSKLGAPIVVVPKADKSIRICGDYKVTINNQLEVETYPLPNTEDLFATLAGGKCFSKLDLSHAYQQLRLDKDSEEYLTINTHRGLYRYHRLSYGVASALSIFQSVMDQILQGQEGVTCFLDDILITADTKALHLKRLDAVLSALARYGLRAKLAKCRFLQSSVEYLGHRIDQEGLHPTQHKVEAIVNAPKPTNVSELRAYLGLLNYYGRFLRNLSSVLQPLHTLLKKEEKWSWTPACEEAFKKGKEMLLSSTVLVHYDTEKPLRLACDAYPYGVGAVISHVMDNGDERPVAFASRTLTEAEQKYAQIEKEALAIIYGVKKFHKYLYGRKFTLITDHKPLLAILGPKSAVPTLAALRMQRWALILMAYSYELEYKKSSDHLNADAMSRLPMTGLDNTAQESNIFYFSHVEELPVTAQDIKVGTSRDPLLSKVWSFTMNGWPNYLNDESLKPYFLRRHELSADQGCVLWGLRVIVPQRHRLQILKDLHHEHPGICKMKALARSYVWWPGLDGEIENLVQNCAVCQAVQNVPAVAPLHPWRWPARVWQRIHLDFAEKDRQYYLVIVDSHSKWLEVFHMTSTTSSRTIEVLRNLFAAYGLPEEVVSDNGPQFASAEFKQFLDKNGVKQTLVPPYHPSSNGAAERSVQILKRALVKQVLDASGQPSISLQHRLSNFLLMYRATPHSVTGRSPAELFLKREIRTRFSLLRPDLSSTMEHQQAKQKLYHDKERLKLREFQENDQVRVKNFRGGEEKWTAATVINRLGPVTYRVWEGNRQRSVHVDHMLGRKGDLKERESCALVEGRDFTSEASPEPDPVSACGVKLPDSDSSEKGVCLGPALSGNVTSTQGSHSSTAAVSSGVEPRGNPERLRNAPKRLDL</sequence>
<evidence type="ECO:0000256" key="7">
    <source>
        <dbReference type="ARBA" id="ARBA00022759"/>
    </source>
</evidence>
<dbReference type="FunFam" id="3.10.20.370:FF:000001">
    <property type="entry name" value="Retrovirus-related Pol polyprotein from transposon 17.6-like protein"/>
    <property type="match status" value="1"/>
</dbReference>
<keyword evidence="11" id="KW-0479">Metal-binding</keyword>
<evidence type="ECO:0000259" key="15">
    <source>
        <dbReference type="PROSITE" id="PS50994"/>
    </source>
</evidence>
<organism evidence="16 17">
    <name type="scientific">Carassius auratus</name>
    <name type="common">Goldfish</name>
    <dbReference type="NCBI Taxonomy" id="7957"/>
    <lineage>
        <taxon>Eukaryota</taxon>
        <taxon>Metazoa</taxon>
        <taxon>Chordata</taxon>
        <taxon>Craniata</taxon>
        <taxon>Vertebrata</taxon>
        <taxon>Euteleostomi</taxon>
        <taxon>Actinopterygii</taxon>
        <taxon>Neopterygii</taxon>
        <taxon>Teleostei</taxon>
        <taxon>Ostariophysi</taxon>
        <taxon>Cypriniformes</taxon>
        <taxon>Cyprinidae</taxon>
        <taxon>Cyprininae</taxon>
        <taxon>Carassius</taxon>
    </lineage>
</organism>
<dbReference type="Gene3D" id="3.30.70.270">
    <property type="match status" value="2"/>
</dbReference>
<gene>
    <name evidence="17" type="primary">LOC113048032</name>
</gene>
<dbReference type="Pfam" id="PF00078">
    <property type="entry name" value="RVT_1"/>
    <property type="match status" value="1"/>
</dbReference>
<evidence type="ECO:0000256" key="10">
    <source>
        <dbReference type="ARBA" id="ARBA00039658"/>
    </source>
</evidence>
<dbReference type="InterPro" id="IPR021109">
    <property type="entry name" value="Peptidase_aspartic_dom_sf"/>
</dbReference>
<evidence type="ECO:0000256" key="9">
    <source>
        <dbReference type="ARBA" id="ARBA00022918"/>
    </source>
</evidence>
<dbReference type="Gene3D" id="4.10.60.10">
    <property type="entry name" value="Zinc finger, CCHC-type"/>
    <property type="match status" value="1"/>
</dbReference>
<dbReference type="Pfam" id="PF17921">
    <property type="entry name" value="Integrase_H2C2"/>
    <property type="match status" value="1"/>
</dbReference>
<keyword evidence="4" id="KW-0808">Transferase</keyword>